<dbReference type="OrthoDB" id="9766299at2"/>
<comment type="subcellular location">
    <subcellularLocation>
        <location evidence="1">Membrane</location>
        <topology evidence="1">Multi-pass membrane protein</topology>
    </subcellularLocation>
</comment>
<evidence type="ECO:0000313" key="9">
    <source>
        <dbReference type="EMBL" id="KJY57857.1"/>
    </source>
</evidence>
<feature type="transmembrane region" description="Helical" evidence="7">
    <location>
        <begin position="338"/>
        <end position="360"/>
    </location>
</feature>
<keyword evidence="2" id="KW-0328">Glycosyltransferase</keyword>
<gene>
    <name evidence="9" type="ORF">JF74_03600</name>
</gene>
<dbReference type="Gene3D" id="3.90.550.10">
    <property type="entry name" value="Spore Coat Polysaccharide Biosynthesis Protein SpsA, Chain A"/>
    <property type="match status" value="1"/>
</dbReference>
<keyword evidence="3" id="KW-0808">Transferase</keyword>
<dbReference type="GO" id="GO:0016757">
    <property type="term" value="F:glycosyltransferase activity"/>
    <property type="evidence" value="ECO:0007669"/>
    <property type="project" value="UniProtKB-KW"/>
</dbReference>
<dbReference type="AlphaFoldDB" id="A0A0F4LG78"/>
<keyword evidence="5 7" id="KW-1133">Transmembrane helix</keyword>
<dbReference type="PATRIC" id="fig|1218507.3.peg.526"/>
<keyword evidence="4 7" id="KW-0812">Transmembrane</keyword>
<evidence type="ECO:0000256" key="1">
    <source>
        <dbReference type="ARBA" id="ARBA00004141"/>
    </source>
</evidence>
<dbReference type="Proteomes" id="UP000033531">
    <property type="component" value="Unassembled WGS sequence"/>
</dbReference>
<dbReference type="PANTHER" id="PTHR43867">
    <property type="entry name" value="CELLULOSE SYNTHASE CATALYTIC SUBUNIT A [UDP-FORMING]"/>
    <property type="match status" value="1"/>
</dbReference>
<dbReference type="InterPro" id="IPR050321">
    <property type="entry name" value="Glycosyltr_2/OpgH_subfam"/>
</dbReference>
<dbReference type="InterPro" id="IPR029044">
    <property type="entry name" value="Nucleotide-diphossugar_trans"/>
</dbReference>
<accession>A0A0F4LG78</accession>
<evidence type="ECO:0000256" key="3">
    <source>
        <dbReference type="ARBA" id="ARBA00022679"/>
    </source>
</evidence>
<feature type="domain" description="Glycosyltransferase 2-like" evidence="8">
    <location>
        <begin position="142"/>
        <end position="339"/>
    </location>
</feature>
<organism evidence="9 10">
    <name type="scientific">Lactobacillus melliventris</name>
    <dbReference type="NCBI Taxonomy" id="1218507"/>
    <lineage>
        <taxon>Bacteria</taxon>
        <taxon>Bacillati</taxon>
        <taxon>Bacillota</taxon>
        <taxon>Bacilli</taxon>
        <taxon>Lactobacillales</taxon>
        <taxon>Lactobacillaceae</taxon>
        <taxon>Lactobacillus</taxon>
    </lineage>
</organism>
<evidence type="ECO:0000256" key="5">
    <source>
        <dbReference type="ARBA" id="ARBA00022989"/>
    </source>
</evidence>
<dbReference type="EMBL" id="JXLI01000006">
    <property type="protein sequence ID" value="KJY57857.1"/>
    <property type="molecule type" value="Genomic_DNA"/>
</dbReference>
<sequence>MKLLIAIILIIGGCSYILDLIWTLCLTFSSRVRQDRYGERCRDFDTMFLLIPAMNEFQTLSKNIPKLLDVQKQCDDFIKLKLVFIDDDSSDGTTTLLQKYAYHPDVIVVHRTKPNAQQGKGPALEYTVKRIAKMNYPEDKTIIGVIDADSIPGKKYLKEVVYAFNHSHYDLVQTRVNIYNLQQNIAVMQNFEFTVYNSLLQMARTSWGSSLASGNGQFMTLKMTNDVGWSSSLLEDCEFSIKGLFKGYRGTFINKVSIAQEGVTGYKKLVRQRTRWCQGGFQCLNKYGKQIIKSSAIPSMFKVFVIAFLTIPAISLLVTPAAGISLIILLIYMKTNVWASLAVIGGLLLIEVLTNFLLIIKQWRQARLDFPLKFSYLLRIIIMFDVYRWSLAIVPYKAIIRAMSGDESWSKTAHD</sequence>
<evidence type="ECO:0000256" key="4">
    <source>
        <dbReference type="ARBA" id="ARBA00022692"/>
    </source>
</evidence>
<keyword evidence="6 7" id="KW-0472">Membrane</keyword>
<evidence type="ECO:0000313" key="10">
    <source>
        <dbReference type="Proteomes" id="UP000033531"/>
    </source>
</evidence>
<reference evidence="9 10" key="1">
    <citation type="submission" date="2015-01" db="EMBL/GenBank/DDBJ databases">
        <title>Comparative genomics of the lactic acid bacteria isolated from the honey bee gut.</title>
        <authorList>
            <person name="Ellegaard K.M."/>
            <person name="Tamarit D."/>
            <person name="Javelind E."/>
            <person name="Olofsson T."/>
            <person name="Andersson S.G."/>
            <person name="Vasquez A."/>
        </authorList>
    </citation>
    <scope>NUCLEOTIDE SEQUENCE [LARGE SCALE GENOMIC DNA]</scope>
    <source>
        <strain evidence="9 10">Hma8</strain>
    </source>
</reference>
<protein>
    <recommendedName>
        <fullName evidence="8">Glycosyltransferase 2-like domain-containing protein</fullName>
    </recommendedName>
</protein>
<dbReference type="RefSeq" id="WP_052724617.1">
    <property type="nucleotide sequence ID" value="NZ_JBHTMT010000006.1"/>
</dbReference>
<evidence type="ECO:0000256" key="6">
    <source>
        <dbReference type="ARBA" id="ARBA00023136"/>
    </source>
</evidence>
<evidence type="ECO:0000256" key="2">
    <source>
        <dbReference type="ARBA" id="ARBA00022676"/>
    </source>
</evidence>
<dbReference type="HOGENOM" id="CLU_023978_3_1_9"/>
<feature type="transmembrane region" description="Helical" evidence="7">
    <location>
        <begin position="303"/>
        <end position="332"/>
    </location>
</feature>
<proteinExistence type="predicted"/>
<dbReference type="STRING" id="1218507.JF74_03600"/>
<feature type="transmembrane region" description="Helical" evidence="7">
    <location>
        <begin position="6"/>
        <end position="28"/>
    </location>
</feature>
<dbReference type="Pfam" id="PF13632">
    <property type="entry name" value="Glyco_trans_2_3"/>
    <property type="match status" value="1"/>
</dbReference>
<dbReference type="PANTHER" id="PTHR43867:SF2">
    <property type="entry name" value="CELLULOSE SYNTHASE CATALYTIC SUBUNIT A [UDP-FORMING]"/>
    <property type="match status" value="1"/>
</dbReference>
<comment type="caution">
    <text evidence="9">The sequence shown here is derived from an EMBL/GenBank/DDBJ whole genome shotgun (WGS) entry which is preliminary data.</text>
</comment>
<name>A0A0F4LG78_9LACO</name>
<dbReference type="InterPro" id="IPR001173">
    <property type="entry name" value="Glyco_trans_2-like"/>
</dbReference>
<evidence type="ECO:0000259" key="8">
    <source>
        <dbReference type="Pfam" id="PF13632"/>
    </source>
</evidence>
<dbReference type="SUPFAM" id="SSF53448">
    <property type="entry name" value="Nucleotide-diphospho-sugar transferases"/>
    <property type="match status" value="1"/>
</dbReference>
<evidence type="ECO:0000256" key="7">
    <source>
        <dbReference type="SAM" id="Phobius"/>
    </source>
</evidence>
<dbReference type="GO" id="GO:0016020">
    <property type="term" value="C:membrane"/>
    <property type="evidence" value="ECO:0007669"/>
    <property type="project" value="UniProtKB-SubCell"/>
</dbReference>